<evidence type="ECO:0000313" key="3">
    <source>
        <dbReference type="EMBL" id="EDN97756.1"/>
    </source>
</evidence>
<dbReference type="KEGG" id="ssl:SS1G_12610"/>
<feature type="region of interest" description="Disordered" evidence="1">
    <location>
        <begin position="71"/>
        <end position="92"/>
    </location>
</feature>
<dbReference type="InParanoid" id="A7F4T5"/>
<keyword evidence="2" id="KW-1133">Transmembrane helix</keyword>
<reference evidence="4" key="1">
    <citation type="journal article" date="2011" name="PLoS Genet.">
        <title>Genomic analysis of the necrotrophic fungal pathogens Sclerotinia sclerotiorum and Botrytis cinerea.</title>
        <authorList>
            <person name="Amselem J."/>
            <person name="Cuomo C.A."/>
            <person name="van Kan J.A."/>
            <person name="Viaud M."/>
            <person name="Benito E.P."/>
            <person name="Couloux A."/>
            <person name="Coutinho P.M."/>
            <person name="de Vries R.P."/>
            <person name="Dyer P.S."/>
            <person name="Fillinger S."/>
            <person name="Fournier E."/>
            <person name="Gout L."/>
            <person name="Hahn M."/>
            <person name="Kohn L."/>
            <person name="Lapalu N."/>
            <person name="Plummer K.M."/>
            <person name="Pradier J.M."/>
            <person name="Quevillon E."/>
            <person name="Sharon A."/>
            <person name="Simon A."/>
            <person name="ten Have A."/>
            <person name="Tudzynski B."/>
            <person name="Tudzynski P."/>
            <person name="Wincker P."/>
            <person name="Andrew M."/>
            <person name="Anthouard V."/>
            <person name="Beever R.E."/>
            <person name="Beffa R."/>
            <person name="Benoit I."/>
            <person name="Bouzid O."/>
            <person name="Brault B."/>
            <person name="Chen Z."/>
            <person name="Choquer M."/>
            <person name="Collemare J."/>
            <person name="Cotton P."/>
            <person name="Danchin E.G."/>
            <person name="Da Silva C."/>
            <person name="Gautier A."/>
            <person name="Giraud C."/>
            <person name="Giraud T."/>
            <person name="Gonzalez C."/>
            <person name="Grossetete S."/>
            <person name="Guldener U."/>
            <person name="Henrissat B."/>
            <person name="Howlett B.J."/>
            <person name="Kodira C."/>
            <person name="Kretschmer M."/>
            <person name="Lappartient A."/>
            <person name="Leroch M."/>
            <person name="Levis C."/>
            <person name="Mauceli E."/>
            <person name="Neuveglise C."/>
            <person name="Oeser B."/>
            <person name="Pearson M."/>
            <person name="Poulain J."/>
            <person name="Poussereau N."/>
            <person name="Quesneville H."/>
            <person name="Rascle C."/>
            <person name="Schumacher J."/>
            <person name="Segurens B."/>
            <person name="Sexton A."/>
            <person name="Silva E."/>
            <person name="Sirven C."/>
            <person name="Soanes D.M."/>
            <person name="Talbot N.J."/>
            <person name="Templeton M."/>
            <person name="Yandava C."/>
            <person name="Yarden O."/>
            <person name="Zeng Q."/>
            <person name="Rollins J.A."/>
            <person name="Lebrun M.H."/>
            <person name="Dickman M."/>
        </authorList>
    </citation>
    <scope>NUCLEOTIDE SEQUENCE [LARGE SCALE GENOMIC DNA]</scope>
    <source>
        <strain evidence="4">ATCC 18683 / 1980 / Ss-1</strain>
    </source>
</reference>
<protein>
    <submittedName>
        <fullName evidence="3">Uncharacterized protein</fullName>
    </submittedName>
</protein>
<keyword evidence="2" id="KW-0472">Membrane</keyword>
<proteinExistence type="predicted"/>
<keyword evidence="2" id="KW-0812">Transmembrane</keyword>
<organism evidence="3 4">
    <name type="scientific">Sclerotinia sclerotiorum (strain ATCC 18683 / 1980 / Ss-1)</name>
    <name type="common">White mold</name>
    <name type="synonym">Whetzelinia sclerotiorum</name>
    <dbReference type="NCBI Taxonomy" id="665079"/>
    <lineage>
        <taxon>Eukaryota</taxon>
        <taxon>Fungi</taxon>
        <taxon>Dikarya</taxon>
        <taxon>Ascomycota</taxon>
        <taxon>Pezizomycotina</taxon>
        <taxon>Leotiomycetes</taxon>
        <taxon>Helotiales</taxon>
        <taxon>Sclerotiniaceae</taxon>
        <taxon>Sclerotinia</taxon>
    </lineage>
</organism>
<evidence type="ECO:0000313" key="4">
    <source>
        <dbReference type="Proteomes" id="UP000001312"/>
    </source>
</evidence>
<accession>A7F4T5</accession>
<feature type="transmembrane region" description="Helical" evidence="2">
    <location>
        <begin position="6"/>
        <end position="26"/>
    </location>
</feature>
<dbReference type="Proteomes" id="UP000001312">
    <property type="component" value="Unassembled WGS sequence"/>
</dbReference>
<gene>
    <name evidence="3" type="ORF">SS1G_12610</name>
</gene>
<dbReference type="HOGENOM" id="CLU_1103336_0_0_1"/>
<name>A7F4T5_SCLS1</name>
<dbReference type="GeneID" id="5482605"/>
<dbReference type="AlphaFoldDB" id="A7F4T5"/>
<evidence type="ECO:0000256" key="2">
    <source>
        <dbReference type="SAM" id="Phobius"/>
    </source>
</evidence>
<dbReference type="EMBL" id="CH476641">
    <property type="protein sequence ID" value="EDN97756.1"/>
    <property type="molecule type" value="Genomic_DNA"/>
</dbReference>
<evidence type="ECO:0000256" key="1">
    <source>
        <dbReference type="SAM" id="MobiDB-lite"/>
    </source>
</evidence>
<sequence length="252" mass="28927">MSREVIICACGIDVFYFIIFGTSYAFRKLLRVIEKTGKSRSFVEKEDESSDAQLRLYRRGVNVLYGHAQDRFQNNGRGPASPAKPDGSSSHTETLMKKATGVAMLMYFLVDDKLQLGRAPYCKWLPMKLVEICPAGTVLRDHSMRNLSLELNVLPDGCIQRWVIEVRCVDNQRTEYALFGFEMKKTYLLMCWIVGWGEFVKVTARNARVCQTYSALSRFDGSVMSFQTENHDMLMTRRYLDTSRAECVRVTM</sequence>
<keyword evidence="4" id="KW-1185">Reference proteome</keyword>
<dbReference type="RefSeq" id="XP_001586623.1">
    <property type="nucleotide sequence ID" value="XM_001586573.1"/>
</dbReference>